<evidence type="ECO:0000256" key="14">
    <source>
        <dbReference type="HAMAP-Rule" id="MF_00180"/>
    </source>
</evidence>
<feature type="binding site" evidence="14">
    <location>
        <position position="34"/>
    </location>
    <ligand>
        <name>Mg(2+)</name>
        <dbReference type="ChEBI" id="CHEBI:18420"/>
        <label>1</label>
    </ligand>
</feature>
<evidence type="ECO:0000256" key="4">
    <source>
        <dbReference type="ARBA" id="ARBA00004904"/>
    </source>
</evidence>
<keyword evidence="17" id="KW-1185">Reference proteome</keyword>
<evidence type="ECO:0000256" key="11">
    <source>
        <dbReference type="ARBA" id="ARBA00022842"/>
    </source>
</evidence>
<dbReference type="GO" id="GO:0009231">
    <property type="term" value="P:riboflavin biosynthetic process"/>
    <property type="evidence" value="ECO:0007669"/>
    <property type="project" value="UniProtKB-UniRule"/>
</dbReference>
<evidence type="ECO:0000259" key="15">
    <source>
        <dbReference type="Pfam" id="PF00925"/>
    </source>
</evidence>
<dbReference type="OrthoDB" id="9793111at2"/>
<dbReference type="PIRSF" id="PIRSF001259">
    <property type="entry name" value="RibA"/>
    <property type="match status" value="1"/>
</dbReference>
<evidence type="ECO:0000313" key="16">
    <source>
        <dbReference type="EMBL" id="TPG41485.1"/>
    </source>
</evidence>
<dbReference type="PANTHER" id="PTHR21327">
    <property type="entry name" value="GTP CYCLOHYDROLASE II-RELATED"/>
    <property type="match status" value="1"/>
</dbReference>
<name>A0A502EUA9_9FLAO</name>
<dbReference type="EC" id="4.1.99.12" evidence="7 14"/>
<organism evidence="16 17">
    <name type="scientific">Flavobacterium pectinovorum</name>
    <dbReference type="NCBI Taxonomy" id="29533"/>
    <lineage>
        <taxon>Bacteria</taxon>
        <taxon>Pseudomonadati</taxon>
        <taxon>Bacteroidota</taxon>
        <taxon>Flavobacteriia</taxon>
        <taxon>Flavobacteriales</taxon>
        <taxon>Flavobacteriaceae</taxon>
        <taxon>Flavobacterium</taxon>
    </lineage>
</organism>
<proteinExistence type="inferred from homology"/>
<evidence type="ECO:0000256" key="5">
    <source>
        <dbReference type="ARBA" id="ARBA00005520"/>
    </source>
</evidence>
<keyword evidence="9 14" id="KW-0686">Riboflavin biosynthesis</keyword>
<dbReference type="Pfam" id="PF00926">
    <property type="entry name" value="DHBP_synthase"/>
    <property type="match status" value="1"/>
</dbReference>
<evidence type="ECO:0000256" key="8">
    <source>
        <dbReference type="ARBA" id="ARBA00018836"/>
    </source>
</evidence>
<dbReference type="GO" id="GO:0000287">
    <property type="term" value="F:magnesium ion binding"/>
    <property type="evidence" value="ECO:0007669"/>
    <property type="project" value="UniProtKB-UniRule"/>
</dbReference>
<dbReference type="SUPFAM" id="SSF55821">
    <property type="entry name" value="YrdC/RibB"/>
    <property type="match status" value="1"/>
</dbReference>
<evidence type="ECO:0000256" key="9">
    <source>
        <dbReference type="ARBA" id="ARBA00022619"/>
    </source>
</evidence>
<dbReference type="GO" id="GO:0003935">
    <property type="term" value="F:GTP cyclohydrolase II activity"/>
    <property type="evidence" value="ECO:0007669"/>
    <property type="project" value="TreeGrafter"/>
</dbReference>
<evidence type="ECO:0000256" key="13">
    <source>
        <dbReference type="ARBA" id="ARBA00023239"/>
    </source>
</evidence>
<dbReference type="Gene3D" id="3.40.50.10990">
    <property type="entry name" value="GTP cyclohydrolase II"/>
    <property type="match status" value="1"/>
</dbReference>
<keyword evidence="10 14" id="KW-0479">Metal-binding</keyword>
<dbReference type="Pfam" id="PF00925">
    <property type="entry name" value="GTP_cyclohydro2"/>
    <property type="match status" value="1"/>
</dbReference>
<keyword evidence="12 14" id="KW-0464">Manganese</keyword>
<dbReference type="InterPro" id="IPR000422">
    <property type="entry name" value="DHBP_synthase_RibB"/>
</dbReference>
<feature type="domain" description="GTP cyclohydrolase II" evidence="15">
    <location>
        <begin position="218"/>
        <end position="376"/>
    </location>
</feature>
<keyword evidence="13 14" id="KW-0456">Lyase</keyword>
<dbReference type="FunFam" id="3.90.870.10:FF:000001">
    <property type="entry name" value="Riboflavin biosynthesis protein RibBA"/>
    <property type="match status" value="1"/>
</dbReference>
<evidence type="ECO:0000256" key="6">
    <source>
        <dbReference type="ARBA" id="ARBA00008976"/>
    </source>
</evidence>
<evidence type="ECO:0000256" key="2">
    <source>
        <dbReference type="ARBA" id="ARBA00001936"/>
    </source>
</evidence>
<dbReference type="InterPro" id="IPR017945">
    <property type="entry name" value="DHBP_synth_RibB-like_a/b_dom"/>
</dbReference>
<comment type="similarity">
    <text evidence="6">In the C-terminal section; belongs to the GTP cyclohydrolase II family.</text>
</comment>
<comment type="similarity">
    <text evidence="14">Belongs to the DHBP synthase family.</text>
</comment>
<dbReference type="SUPFAM" id="SSF142695">
    <property type="entry name" value="RibA-like"/>
    <property type="match status" value="1"/>
</dbReference>
<keyword evidence="11 14" id="KW-0460">Magnesium</keyword>
<dbReference type="Gene3D" id="3.90.870.10">
    <property type="entry name" value="DHBP synthase"/>
    <property type="match status" value="1"/>
</dbReference>
<comment type="function">
    <text evidence="3 14">Catalyzes the conversion of D-ribulose 5-phosphate to formate and 3,4-dihydroxy-2-butanone 4-phosphate.</text>
</comment>
<comment type="caution">
    <text evidence="16">The sequence shown here is derived from an EMBL/GenBank/DDBJ whole genome shotgun (WGS) entry which is preliminary data.</text>
</comment>
<feature type="binding site" evidence="14">
    <location>
        <begin position="147"/>
        <end position="151"/>
    </location>
    <ligand>
        <name>D-ribulose 5-phosphate</name>
        <dbReference type="ChEBI" id="CHEBI:58121"/>
    </ligand>
</feature>
<comment type="catalytic activity">
    <reaction evidence="1 14">
        <text>D-ribulose 5-phosphate = (2S)-2-hydroxy-3-oxobutyl phosphate + formate + H(+)</text>
        <dbReference type="Rhea" id="RHEA:18457"/>
        <dbReference type="ChEBI" id="CHEBI:15378"/>
        <dbReference type="ChEBI" id="CHEBI:15740"/>
        <dbReference type="ChEBI" id="CHEBI:58121"/>
        <dbReference type="ChEBI" id="CHEBI:58830"/>
        <dbReference type="EC" id="4.1.99.12"/>
    </reaction>
</comment>
<dbReference type="Proteomes" id="UP000319700">
    <property type="component" value="Unassembled WGS sequence"/>
</dbReference>
<evidence type="ECO:0000256" key="10">
    <source>
        <dbReference type="ARBA" id="ARBA00022723"/>
    </source>
</evidence>
<protein>
    <recommendedName>
        <fullName evidence="8 14">3,4-dihydroxy-2-butanone 4-phosphate synthase</fullName>
        <shortName evidence="14">DHBP synthase</shortName>
        <ecNumber evidence="7 14">4.1.99.12</ecNumber>
    </recommendedName>
</protein>
<evidence type="ECO:0000256" key="7">
    <source>
        <dbReference type="ARBA" id="ARBA00012153"/>
    </source>
</evidence>
<reference evidence="16 17" key="1">
    <citation type="journal article" date="2019" name="Environ. Microbiol.">
        <title>Species interactions and distinct microbial communities in high Arctic permafrost affected cryosols are associated with the CH4 and CO2 gas fluxes.</title>
        <authorList>
            <person name="Altshuler I."/>
            <person name="Hamel J."/>
            <person name="Turney S."/>
            <person name="Magnuson E."/>
            <person name="Levesque R."/>
            <person name="Greer C."/>
            <person name="Whyte L.G."/>
        </authorList>
    </citation>
    <scope>NUCLEOTIDE SEQUENCE [LARGE SCALE GENOMIC DNA]</scope>
    <source>
        <strain evidence="16 17">42</strain>
    </source>
</reference>
<feature type="binding site" evidence="14">
    <location>
        <begin position="33"/>
        <end position="34"/>
    </location>
    <ligand>
        <name>D-ribulose 5-phosphate</name>
        <dbReference type="ChEBI" id="CHEBI:58121"/>
    </ligand>
</feature>
<evidence type="ECO:0000313" key="17">
    <source>
        <dbReference type="Proteomes" id="UP000319700"/>
    </source>
</evidence>
<dbReference type="GO" id="GO:0030145">
    <property type="term" value="F:manganese ion binding"/>
    <property type="evidence" value="ECO:0007669"/>
    <property type="project" value="UniProtKB-UniRule"/>
</dbReference>
<dbReference type="InterPro" id="IPR032677">
    <property type="entry name" value="GTP_cyclohydro_II"/>
</dbReference>
<accession>A0A502EUA9</accession>
<dbReference type="UniPathway" id="UPA00275">
    <property type="reaction ID" value="UER00399"/>
</dbReference>
<comment type="cofactor">
    <cofactor evidence="14">
        <name>Mg(2+)</name>
        <dbReference type="ChEBI" id="CHEBI:18420"/>
    </cofactor>
    <cofactor evidence="14">
        <name>Mn(2+)</name>
        <dbReference type="ChEBI" id="CHEBI:29035"/>
    </cofactor>
    <text evidence="14">Binds 2 divalent metal cations per subunit. Magnesium or manganese.</text>
</comment>
<dbReference type="STRING" id="29533.SAMN05444387_0121"/>
<comment type="subunit">
    <text evidence="14">Homodimer.</text>
</comment>
<feature type="binding site" evidence="14">
    <location>
        <position position="34"/>
    </location>
    <ligand>
        <name>Mg(2+)</name>
        <dbReference type="ChEBI" id="CHEBI:18420"/>
        <label>2</label>
    </ligand>
</feature>
<dbReference type="NCBIfam" id="TIGR00506">
    <property type="entry name" value="ribB"/>
    <property type="match status" value="1"/>
</dbReference>
<dbReference type="AlphaFoldDB" id="A0A502EUA9"/>
<comment type="similarity">
    <text evidence="5">In the N-terminal section; belongs to the DHBP synthase family.</text>
</comment>
<feature type="site" description="Essential for catalytic activity" evidence="14">
    <location>
        <position position="133"/>
    </location>
</feature>
<dbReference type="EMBL" id="RCZH01000005">
    <property type="protein sequence ID" value="TPG41485.1"/>
    <property type="molecule type" value="Genomic_DNA"/>
</dbReference>
<dbReference type="InterPro" id="IPR036144">
    <property type="entry name" value="RibA-like_sf"/>
</dbReference>
<dbReference type="GO" id="GO:0005829">
    <property type="term" value="C:cytosol"/>
    <property type="evidence" value="ECO:0007669"/>
    <property type="project" value="TreeGrafter"/>
</dbReference>
<comment type="cofactor">
    <cofactor evidence="2">
        <name>Mn(2+)</name>
        <dbReference type="ChEBI" id="CHEBI:29035"/>
    </cofactor>
</comment>
<dbReference type="PANTHER" id="PTHR21327:SF18">
    <property type="entry name" value="3,4-DIHYDROXY-2-BUTANONE 4-PHOSPHATE SYNTHASE"/>
    <property type="match status" value="1"/>
</dbReference>
<dbReference type="GO" id="GO:0008686">
    <property type="term" value="F:3,4-dihydroxy-2-butanone-4-phosphate synthase activity"/>
    <property type="evidence" value="ECO:0007669"/>
    <property type="project" value="UniProtKB-UniRule"/>
</dbReference>
<feature type="binding site" evidence="14">
    <location>
        <position position="150"/>
    </location>
    <ligand>
        <name>Mg(2+)</name>
        <dbReference type="ChEBI" id="CHEBI:18420"/>
        <label>2</label>
    </ligand>
</feature>
<gene>
    <name evidence="14 16" type="primary">ribB</name>
    <name evidence="16" type="ORF">EAH81_08305</name>
</gene>
<evidence type="ECO:0000256" key="3">
    <source>
        <dbReference type="ARBA" id="ARBA00002284"/>
    </source>
</evidence>
<evidence type="ECO:0000256" key="1">
    <source>
        <dbReference type="ARBA" id="ARBA00000141"/>
    </source>
</evidence>
<comment type="pathway">
    <text evidence="4 14">Cofactor biosynthesis; riboflavin biosynthesis; 2-hydroxy-3-oxobutyl phosphate from D-ribulose 5-phosphate: step 1/1.</text>
</comment>
<feature type="binding site" evidence="14">
    <location>
        <position position="38"/>
    </location>
    <ligand>
        <name>D-ribulose 5-phosphate</name>
        <dbReference type="ChEBI" id="CHEBI:58121"/>
    </ligand>
</feature>
<evidence type="ECO:0000256" key="12">
    <source>
        <dbReference type="ARBA" id="ARBA00023211"/>
    </source>
</evidence>
<dbReference type="HAMAP" id="MF_00180">
    <property type="entry name" value="RibB"/>
    <property type="match status" value="1"/>
</dbReference>
<feature type="site" description="Essential for catalytic activity" evidence="14">
    <location>
        <position position="171"/>
    </location>
</feature>
<sequence length="378" mass="41894">MMSTTKIQLNTIEEAIEDIRQGKVIIVVDDEDRENEGDFLAAAEKVTPEMINFMATHGRGLICAPLTESRCKELDLRPMVSNNTDHMETAFTVSVDLKGHGVTTGISAADRSKTVLALTDSNVKPHELARPGHIFPLVAKQGGVLRRTGHTEAAIDFARLAGFKSAGVICEILNEDGTMSRLPELIKVAKKFNLKLVSIEDLVAYRMQHDSLIVKKEDFDIETRFGTFRLRAYEQTTNKQIHIALTKGTWNLGEPILTRIHSSQVNNDLLGTLTNNAEQQLDGMFKVINENGKGAVVFINQDMQAVNLLSRISELKTLQAEGTMKAPKVIIDSKDYGIGAQILHDIDISKIRLVSNTEQTKRVGMIGYGLEITEYVSY</sequence>